<dbReference type="Proteomes" id="UP000292958">
    <property type="component" value="Unassembled WGS sequence"/>
</dbReference>
<proteinExistence type="predicted"/>
<dbReference type="NCBIfam" id="TIGR04215">
    <property type="entry name" value="choice_anch_A"/>
    <property type="match status" value="1"/>
</dbReference>
<dbReference type="AlphaFoldDB" id="A0A4Q7YUE0"/>
<dbReference type="EMBL" id="SHKW01000001">
    <property type="protein sequence ID" value="RZU40914.1"/>
    <property type="molecule type" value="Genomic_DNA"/>
</dbReference>
<protein>
    <submittedName>
        <fullName evidence="3">Putative secreted protein with PEP-CTERM sorting signal/choice-of-anchor A domain-containing protein</fullName>
    </submittedName>
</protein>
<reference evidence="3 4" key="1">
    <citation type="submission" date="2019-02" db="EMBL/GenBank/DDBJ databases">
        <title>Genomic Encyclopedia of Archaeal and Bacterial Type Strains, Phase II (KMG-II): from individual species to whole genera.</title>
        <authorList>
            <person name="Goeker M."/>
        </authorList>
    </citation>
    <scope>NUCLEOTIDE SEQUENCE [LARGE SCALE GENOMIC DNA]</scope>
    <source>
        <strain evidence="3 4">DSM 18101</strain>
    </source>
</reference>
<name>A0A4Q7YUE0_9BACT</name>
<evidence type="ECO:0000259" key="1">
    <source>
        <dbReference type="Pfam" id="PF07589"/>
    </source>
</evidence>
<gene>
    <name evidence="3" type="ORF">BDD14_2403</name>
</gene>
<dbReference type="Pfam" id="PF20597">
    <property type="entry name" value="pAdhesive_15"/>
    <property type="match status" value="1"/>
</dbReference>
<organism evidence="3 4">
    <name type="scientific">Edaphobacter modestus</name>
    <dbReference type="NCBI Taxonomy" id="388466"/>
    <lineage>
        <taxon>Bacteria</taxon>
        <taxon>Pseudomonadati</taxon>
        <taxon>Acidobacteriota</taxon>
        <taxon>Terriglobia</taxon>
        <taxon>Terriglobales</taxon>
        <taxon>Acidobacteriaceae</taxon>
        <taxon>Edaphobacter</taxon>
    </lineage>
</organism>
<feature type="domain" description="Ice-binding protein C-terminal" evidence="1">
    <location>
        <begin position="334"/>
        <end position="359"/>
    </location>
</feature>
<evidence type="ECO:0000313" key="4">
    <source>
        <dbReference type="Proteomes" id="UP000292958"/>
    </source>
</evidence>
<dbReference type="Pfam" id="PF07589">
    <property type="entry name" value="PEP-CTERM"/>
    <property type="match status" value="1"/>
</dbReference>
<dbReference type="NCBIfam" id="TIGR02595">
    <property type="entry name" value="PEP_CTERM"/>
    <property type="match status" value="1"/>
</dbReference>
<dbReference type="InterPro" id="IPR013424">
    <property type="entry name" value="Ice-binding_C"/>
</dbReference>
<feature type="domain" description="Choice-of-anchor A" evidence="2">
    <location>
        <begin position="54"/>
        <end position="321"/>
    </location>
</feature>
<evidence type="ECO:0000259" key="2">
    <source>
        <dbReference type="Pfam" id="PF20597"/>
    </source>
</evidence>
<evidence type="ECO:0000313" key="3">
    <source>
        <dbReference type="EMBL" id="RZU40914.1"/>
    </source>
</evidence>
<comment type="caution">
    <text evidence="3">The sequence shown here is derived from an EMBL/GenBank/DDBJ whole genome shotgun (WGS) entry which is preliminary data.</text>
</comment>
<keyword evidence="4" id="KW-1185">Reference proteome</keyword>
<dbReference type="InterPro" id="IPR026588">
    <property type="entry name" value="Choice_anch_A"/>
</dbReference>
<sequence length="363" mass="37368">MFWPSGSEIGQKPGFAIWSMACLMSWHMKIKLLFLAAVILGSLPVVCKADGVAPFGVASAYNLVALGTVNSQGNTVIAGNISTNADITGRVAAAGMVLNGTTIGSNLYSDPWGSQASYDLVSTGGLNPGSQFNINSHGNVYAPGTNGNFNFNGGGHRVSTGSSGIDFNSLRTTLDNQSLALAALTANGQVLGTNHSSVNPSFFVLKGTSSTLNIFNITAAQFGDTNHPLDIIAPAGSTIIINVEGEHVTLGTGIYYNDQQNSGDSSANSDILFNFSDADTVTINGQFTASALAPFAILSGNGQMAGTFIAAAIGQTGEVHNQEFTGTLPPTIASTPEPASLALMGTGITALAGLVRRRRNKKS</sequence>
<dbReference type="OrthoDB" id="110415at2"/>
<accession>A0A4Q7YUE0</accession>